<dbReference type="Pfam" id="PF00664">
    <property type="entry name" value="ABC_membrane"/>
    <property type="match status" value="2"/>
</dbReference>
<keyword evidence="3 9" id="KW-0812">Transmembrane</keyword>
<dbReference type="InterPro" id="IPR027417">
    <property type="entry name" value="P-loop_NTPase"/>
</dbReference>
<evidence type="ECO:0000256" key="9">
    <source>
        <dbReference type="SAM" id="Phobius"/>
    </source>
</evidence>
<feature type="domain" description="ABC transporter" evidence="10">
    <location>
        <begin position="998"/>
        <end position="1231"/>
    </location>
</feature>
<dbReference type="PROSITE" id="PS50929">
    <property type="entry name" value="ABC_TM1F"/>
    <property type="match status" value="2"/>
</dbReference>
<feature type="transmembrane region" description="Helical" evidence="9">
    <location>
        <begin position="681"/>
        <end position="702"/>
    </location>
</feature>
<dbReference type="InterPro" id="IPR036640">
    <property type="entry name" value="ABC1_TM_sf"/>
</dbReference>
<feature type="transmembrane region" description="Helical" evidence="9">
    <location>
        <begin position="722"/>
        <end position="745"/>
    </location>
</feature>
<dbReference type="FunFam" id="3.40.50.300:FF:000163">
    <property type="entry name" value="Multidrug resistance-associated protein member 4"/>
    <property type="match status" value="1"/>
</dbReference>
<keyword evidence="4" id="KW-0677">Repeat</keyword>
<evidence type="ECO:0000256" key="5">
    <source>
        <dbReference type="ARBA" id="ARBA00022741"/>
    </source>
</evidence>
<dbReference type="PANTHER" id="PTHR24223">
    <property type="entry name" value="ATP-BINDING CASSETTE SUB-FAMILY C"/>
    <property type="match status" value="1"/>
</dbReference>
<evidence type="ECO:0000259" key="11">
    <source>
        <dbReference type="PROSITE" id="PS50929"/>
    </source>
</evidence>
<evidence type="ECO:0000256" key="6">
    <source>
        <dbReference type="ARBA" id="ARBA00022840"/>
    </source>
</evidence>
<evidence type="ECO:0000256" key="4">
    <source>
        <dbReference type="ARBA" id="ARBA00022737"/>
    </source>
</evidence>
<dbReference type="GO" id="GO:0005524">
    <property type="term" value="F:ATP binding"/>
    <property type="evidence" value="ECO:0007669"/>
    <property type="project" value="UniProtKB-KW"/>
</dbReference>
<sequence>MEQKERRRQKQSHPKDRSNFLSQFLFCWELPILFKSHAFTENNLYEAAEEHRATSLGDKLEFFWIKEEKCQKQPSLTRALLKAFGKEFLLLGIIILPIDLGVMLAVPEVDVVSPTRLSFRLLQPYCMKKFLNCLKQQECVGGIEIYLVTLSIVLVNLLQVLHFHWFYLQFSSFGIKVRVACSSLIYRKCLEMKRHKTNSIGQVVNLFNDVNRFNDVFNVCHYLWIAPLKILVFLYYMNVVLGPTALTGIAIIVCFIFVQLVVSKQMFVRKSEVALKTDDRIRLINDVVGGIQTVKMYTWEAPFSKLVKAARRSEMTALIKANLLTINNNTIRMYVTKIELFLCVLSAILTKVSLTPEYIFPLMSIYENLNIIGVLRFQGAVTYYTEAKTSVARIQEFLLSGHKKAPLRQLSKSTDTCNSKSYQSFVNVNVTFEISTVLENVSFSALPGDLVGLSGKSGSGKSTLLQVILQEIKAKGSIAVGGKISYASQEAWIFSASIKQNILFGEEEDEKKYRRVIRACALERDLSLFANGDQTLVGERGVMLSGGQKSRINLARAVYRDADIYLLDDPLAAVDATVAQHIFNECILGYLKDKCVVLVTHHLKYLRNVKKRYIIDKGKVIEEALSESVFMEPDEGALEEDVVKSHNLPPEIPESATTKYSTQQIYKKYCFSGNHWIRPSLIIMLLLLTHSLNSFISVFVVFPAISNKTETLYFFNLTLENFLYVYASLIVLLFLLNHTLSVIFMTHFMSVSKNLHNSLLDKILAVPMKFFNEHPCGRILNRFSQDMGCVDVIVPICLYEVVRTALDGLGTVIIIIIVNYWLILPTLAAIPLIYFSTWLFQPLIRNVRKLEGITKSPILTYVVTSLRGLPTIRVFNKQKVLIEEFESHQDTHSSVFYLFKSLFFTYTFWIDLTCLIYSTIVTFSFLTFNTEASVANIGLAVSQANALVGLVQYVMKMWSELSANMTSVERVLEYIELPQEQDDGTFVPPPSWPQVGQIEFKSISMRYSPDKPLILNNIKIKIHPREKVGIVGRTGAGKSSLVSTLFRLTHFEGQILIDNVDTKIVPLNILRSKITIIPQDPILFVGPLRKNLDPFDEFSDSQVWSALEAFNLKTFIANLPLGLQTLVDEGGTNFSVGQKQLLCLSRAMLKKTKIFVLDEATASVDLQTDEAIQATIREKFTDCTILVIAHRLDTVMDSDKVLVMEDGRVVEFGKPEKLLKNQHGIFSQTVQRNVEV</sequence>
<organism evidence="12 13">
    <name type="scientific">Zophobas morio</name>
    <dbReference type="NCBI Taxonomy" id="2755281"/>
    <lineage>
        <taxon>Eukaryota</taxon>
        <taxon>Metazoa</taxon>
        <taxon>Ecdysozoa</taxon>
        <taxon>Arthropoda</taxon>
        <taxon>Hexapoda</taxon>
        <taxon>Insecta</taxon>
        <taxon>Pterygota</taxon>
        <taxon>Neoptera</taxon>
        <taxon>Endopterygota</taxon>
        <taxon>Coleoptera</taxon>
        <taxon>Polyphaga</taxon>
        <taxon>Cucujiformia</taxon>
        <taxon>Tenebrionidae</taxon>
        <taxon>Zophobas</taxon>
    </lineage>
</organism>
<dbReference type="InterPro" id="IPR044746">
    <property type="entry name" value="ABCC_6TM_D1"/>
</dbReference>
<feature type="domain" description="ABC transporter" evidence="10">
    <location>
        <begin position="423"/>
        <end position="642"/>
    </location>
</feature>
<feature type="transmembrane region" description="Helical" evidence="9">
    <location>
        <begin position="145"/>
        <end position="168"/>
    </location>
</feature>
<feature type="transmembrane region" description="Helical" evidence="9">
    <location>
        <begin position="903"/>
        <end position="928"/>
    </location>
</feature>
<keyword evidence="13" id="KW-1185">Reference proteome</keyword>
<keyword evidence="6" id="KW-0067">ATP-binding</keyword>
<dbReference type="InterPro" id="IPR017871">
    <property type="entry name" value="ABC_transporter-like_CS"/>
</dbReference>
<feature type="domain" description="ABC transmembrane type-1" evidence="11">
    <location>
        <begin position="119"/>
        <end position="324"/>
    </location>
</feature>
<dbReference type="InterPro" id="IPR050173">
    <property type="entry name" value="ABC_transporter_C-like"/>
</dbReference>
<evidence type="ECO:0000313" key="12">
    <source>
        <dbReference type="EMBL" id="KAJ3653126.1"/>
    </source>
</evidence>
<reference evidence="12" key="1">
    <citation type="journal article" date="2023" name="G3 (Bethesda)">
        <title>Whole genome assemblies of Zophobas morio and Tenebrio molitor.</title>
        <authorList>
            <person name="Kaur S."/>
            <person name="Stinson S.A."/>
            <person name="diCenzo G.C."/>
        </authorList>
    </citation>
    <scope>NUCLEOTIDE SEQUENCE</scope>
    <source>
        <strain evidence="12">QUZm001</strain>
    </source>
</reference>
<feature type="transmembrane region" description="Helical" evidence="9">
    <location>
        <begin position="88"/>
        <end position="106"/>
    </location>
</feature>
<dbReference type="SMART" id="SM00382">
    <property type="entry name" value="AAA"/>
    <property type="match status" value="2"/>
</dbReference>
<dbReference type="InterPro" id="IPR003593">
    <property type="entry name" value="AAA+_ATPase"/>
</dbReference>
<dbReference type="CDD" id="cd18579">
    <property type="entry name" value="ABC_6TM_ABCC_D1"/>
    <property type="match status" value="1"/>
</dbReference>
<dbReference type="Gene3D" id="3.40.50.300">
    <property type="entry name" value="P-loop containing nucleotide triphosphate hydrolases"/>
    <property type="match status" value="2"/>
</dbReference>
<dbReference type="SUPFAM" id="SSF90123">
    <property type="entry name" value="ABC transporter transmembrane region"/>
    <property type="match status" value="2"/>
</dbReference>
<feature type="transmembrane region" description="Helical" evidence="9">
    <location>
        <begin position="243"/>
        <end position="262"/>
    </location>
</feature>
<evidence type="ECO:0000256" key="3">
    <source>
        <dbReference type="ARBA" id="ARBA00022692"/>
    </source>
</evidence>
<dbReference type="Gene3D" id="1.20.1560.10">
    <property type="entry name" value="ABC transporter type 1, transmembrane domain"/>
    <property type="match status" value="2"/>
</dbReference>
<evidence type="ECO:0000256" key="1">
    <source>
        <dbReference type="ARBA" id="ARBA00004141"/>
    </source>
</evidence>
<accession>A0AA38IFG3</accession>
<dbReference type="PANTHER" id="PTHR24223:SF448">
    <property type="entry name" value="FI20146P1-RELATED"/>
    <property type="match status" value="1"/>
</dbReference>
<evidence type="ECO:0000256" key="8">
    <source>
        <dbReference type="ARBA" id="ARBA00023136"/>
    </source>
</evidence>
<keyword evidence="2" id="KW-0813">Transport</keyword>
<feature type="domain" description="ABC transmembrane type-1" evidence="11">
    <location>
        <begin position="722"/>
        <end position="963"/>
    </location>
</feature>
<evidence type="ECO:0000259" key="10">
    <source>
        <dbReference type="PROSITE" id="PS50893"/>
    </source>
</evidence>
<feature type="transmembrane region" description="Helical" evidence="9">
    <location>
        <begin position="812"/>
        <end position="840"/>
    </location>
</feature>
<feature type="transmembrane region" description="Helical" evidence="9">
    <location>
        <begin position="934"/>
        <end position="955"/>
    </location>
</feature>
<dbReference type="CDD" id="cd03244">
    <property type="entry name" value="ABCC_MRP_domain2"/>
    <property type="match status" value="1"/>
</dbReference>
<dbReference type="CDD" id="cd18580">
    <property type="entry name" value="ABC_6TM_ABCC_D2"/>
    <property type="match status" value="1"/>
</dbReference>
<dbReference type="PROSITE" id="PS50893">
    <property type="entry name" value="ABC_TRANSPORTER_2"/>
    <property type="match status" value="2"/>
</dbReference>
<evidence type="ECO:0000313" key="13">
    <source>
        <dbReference type="Proteomes" id="UP001168821"/>
    </source>
</evidence>
<proteinExistence type="predicted"/>
<keyword evidence="5" id="KW-0547">Nucleotide-binding</keyword>
<dbReference type="Pfam" id="PF00005">
    <property type="entry name" value="ABC_tran"/>
    <property type="match status" value="2"/>
</dbReference>
<dbReference type="Proteomes" id="UP001168821">
    <property type="component" value="Unassembled WGS sequence"/>
</dbReference>
<comment type="caution">
    <text evidence="12">The sequence shown here is derived from an EMBL/GenBank/DDBJ whole genome shotgun (WGS) entry which is preliminary data.</text>
</comment>
<dbReference type="EMBL" id="JALNTZ010000005">
    <property type="protein sequence ID" value="KAJ3653126.1"/>
    <property type="molecule type" value="Genomic_DNA"/>
</dbReference>
<gene>
    <name evidence="12" type="ORF">Zmor_019040</name>
</gene>
<dbReference type="SUPFAM" id="SSF52540">
    <property type="entry name" value="P-loop containing nucleoside triphosphate hydrolases"/>
    <property type="match status" value="2"/>
</dbReference>
<dbReference type="AlphaFoldDB" id="A0AA38IFG3"/>
<dbReference type="GO" id="GO:0140359">
    <property type="term" value="F:ABC-type transporter activity"/>
    <property type="evidence" value="ECO:0007669"/>
    <property type="project" value="InterPro"/>
</dbReference>
<name>A0AA38IFG3_9CUCU</name>
<dbReference type="InterPro" id="IPR003439">
    <property type="entry name" value="ABC_transporter-like_ATP-bd"/>
</dbReference>
<feature type="transmembrane region" description="Helical" evidence="9">
    <location>
        <begin position="216"/>
        <end position="237"/>
    </location>
</feature>
<protein>
    <submittedName>
        <fullName evidence="12">Uncharacterized protein</fullName>
    </submittedName>
</protein>
<dbReference type="GO" id="GO:0016020">
    <property type="term" value="C:membrane"/>
    <property type="evidence" value="ECO:0007669"/>
    <property type="project" value="UniProtKB-SubCell"/>
</dbReference>
<keyword evidence="7 9" id="KW-1133">Transmembrane helix</keyword>
<keyword evidence="8 9" id="KW-0472">Membrane</keyword>
<evidence type="ECO:0000256" key="7">
    <source>
        <dbReference type="ARBA" id="ARBA00022989"/>
    </source>
</evidence>
<dbReference type="InterPro" id="IPR044726">
    <property type="entry name" value="ABCC_6TM_D2"/>
</dbReference>
<dbReference type="GO" id="GO:0016887">
    <property type="term" value="F:ATP hydrolysis activity"/>
    <property type="evidence" value="ECO:0007669"/>
    <property type="project" value="InterPro"/>
</dbReference>
<comment type="subcellular location">
    <subcellularLocation>
        <location evidence="1">Membrane</location>
        <topology evidence="1">Multi-pass membrane protein</topology>
    </subcellularLocation>
</comment>
<dbReference type="PROSITE" id="PS00211">
    <property type="entry name" value="ABC_TRANSPORTER_1"/>
    <property type="match status" value="2"/>
</dbReference>
<dbReference type="FunFam" id="3.40.50.300:FF:000973">
    <property type="entry name" value="Multidrug resistance-associated protein 4"/>
    <property type="match status" value="1"/>
</dbReference>
<dbReference type="InterPro" id="IPR011527">
    <property type="entry name" value="ABC1_TM_dom"/>
</dbReference>
<dbReference type="CDD" id="cd03250">
    <property type="entry name" value="ABCC_MRP_domain1"/>
    <property type="match status" value="1"/>
</dbReference>
<evidence type="ECO:0000256" key="2">
    <source>
        <dbReference type="ARBA" id="ARBA00022448"/>
    </source>
</evidence>